<dbReference type="GO" id="GO:0022857">
    <property type="term" value="F:transmembrane transporter activity"/>
    <property type="evidence" value="ECO:0007669"/>
    <property type="project" value="InterPro"/>
</dbReference>
<evidence type="ECO:0000256" key="3">
    <source>
        <dbReference type="SAM" id="Phobius"/>
    </source>
</evidence>
<evidence type="ECO:0000256" key="1">
    <source>
        <dbReference type="ARBA" id="ARBA00004141"/>
    </source>
</evidence>
<dbReference type="OrthoDB" id="2213137at2759"/>
<name>A0A1L7X0B5_9HELO</name>
<dbReference type="InterPro" id="IPR036259">
    <property type="entry name" value="MFS_trans_sf"/>
</dbReference>
<dbReference type="InterPro" id="IPR011701">
    <property type="entry name" value="MFS"/>
</dbReference>
<feature type="transmembrane region" description="Helical" evidence="3">
    <location>
        <begin position="83"/>
        <end position="104"/>
    </location>
</feature>
<accession>A0A1L7X0B5</accession>
<keyword evidence="3" id="KW-1133">Transmembrane helix</keyword>
<evidence type="ECO:0000313" key="4">
    <source>
        <dbReference type="EMBL" id="CZR58466.1"/>
    </source>
</evidence>
<dbReference type="GO" id="GO:0016020">
    <property type="term" value="C:membrane"/>
    <property type="evidence" value="ECO:0007669"/>
    <property type="project" value="UniProtKB-SubCell"/>
</dbReference>
<dbReference type="Pfam" id="PF07690">
    <property type="entry name" value="MFS_1"/>
    <property type="match status" value="1"/>
</dbReference>
<keyword evidence="3" id="KW-0472">Membrane</keyword>
<evidence type="ECO:0000313" key="5">
    <source>
        <dbReference type="Proteomes" id="UP000184330"/>
    </source>
</evidence>
<feature type="transmembrane region" description="Helical" evidence="3">
    <location>
        <begin position="308"/>
        <end position="327"/>
    </location>
</feature>
<keyword evidence="3" id="KW-0812">Transmembrane</keyword>
<proteinExistence type="inferred from homology"/>
<feature type="transmembrane region" description="Helical" evidence="3">
    <location>
        <begin position="334"/>
        <end position="353"/>
    </location>
</feature>
<protein>
    <submittedName>
        <fullName evidence="4">Related to protein MCH2 (Monocarboxylate permease homolog)</fullName>
    </submittedName>
</protein>
<feature type="transmembrane region" description="Helical" evidence="3">
    <location>
        <begin position="373"/>
        <end position="392"/>
    </location>
</feature>
<comment type="subcellular location">
    <subcellularLocation>
        <location evidence="1">Membrane</location>
        <topology evidence="1">Multi-pass membrane protein</topology>
    </subcellularLocation>
</comment>
<dbReference type="EMBL" id="FJOG01000012">
    <property type="protein sequence ID" value="CZR58466.1"/>
    <property type="molecule type" value="Genomic_DNA"/>
</dbReference>
<feature type="transmembrane region" description="Helical" evidence="3">
    <location>
        <begin position="173"/>
        <end position="194"/>
    </location>
</feature>
<feature type="transmembrane region" description="Helical" evidence="3">
    <location>
        <begin position="142"/>
        <end position="161"/>
    </location>
</feature>
<feature type="transmembrane region" description="Helical" evidence="3">
    <location>
        <begin position="243"/>
        <end position="266"/>
    </location>
</feature>
<reference evidence="4 5" key="1">
    <citation type="submission" date="2016-03" db="EMBL/GenBank/DDBJ databases">
        <authorList>
            <person name="Ploux O."/>
        </authorList>
    </citation>
    <scope>NUCLEOTIDE SEQUENCE [LARGE SCALE GENOMIC DNA]</scope>
    <source>
        <strain evidence="4 5">UAMH 11012</strain>
    </source>
</reference>
<dbReference type="PANTHER" id="PTHR11360">
    <property type="entry name" value="MONOCARBOXYLATE TRANSPORTER"/>
    <property type="match status" value="1"/>
</dbReference>
<dbReference type="Proteomes" id="UP000184330">
    <property type="component" value="Unassembled WGS sequence"/>
</dbReference>
<feature type="transmembrane region" description="Helical" evidence="3">
    <location>
        <begin position="116"/>
        <end position="136"/>
    </location>
</feature>
<comment type="similarity">
    <text evidence="2">Belongs to the major facilitator superfamily. Monocarboxylate porter (TC 2.A.1.13) family.</text>
</comment>
<dbReference type="PANTHER" id="PTHR11360:SF315">
    <property type="entry name" value="TRANSPORTER MCH2-RELATED"/>
    <property type="match status" value="1"/>
</dbReference>
<gene>
    <name evidence="4" type="ORF">PAC_08358</name>
</gene>
<dbReference type="SUPFAM" id="SSF103473">
    <property type="entry name" value="MFS general substrate transporter"/>
    <property type="match status" value="1"/>
</dbReference>
<dbReference type="AlphaFoldDB" id="A0A1L7X0B5"/>
<feature type="transmembrane region" description="Helical" evidence="3">
    <location>
        <begin position="40"/>
        <end position="63"/>
    </location>
</feature>
<keyword evidence="5" id="KW-1185">Reference proteome</keyword>
<sequence length="454" mass="49306">MSSKALESSDDADRNQLDAFMIKNEAPVQAEIEPPPDGGYGWICVAACFNINCFTWGVVSSYGVFLGYYLENNVFPSATPTDFAFIGGLNFAVAMLASPVVTIMARQYGIHVPMSLGIVFQTTGFITASFATQIWHLYLTQGILVGLGVGFTYIPSIAILSQWFIRRRSLANGISAAGSGIGGLMFSLAVRAAITNISLAWSLRIIGLISGFMNILATIAIRSRNHIIQPRQHPFDRVLLRRYEVLLVLAWAFVSMLGYITLLFSMSDFARSIGLDDGQAATVTALLNLGTALGRPFIGVASDHFGRIQTAGVITFVCAVSVFAIWLPATSYGVTILFVIINGAVLGVFWVTIGPVCTEVVGLEHLPSMLSLSWLVIVLPVTFHLIEGYGVLERLQRNSGSRGIKKNLCGRFCHREYPLDLKMRGKCGRRLATAALKLGGLLGRKSPKFQAVNH</sequence>
<dbReference type="InterPro" id="IPR050327">
    <property type="entry name" value="Proton-linked_MCT"/>
</dbReference>
<dbReference type="Gene3D" id="1.20.1250.20">
    <property type="entry name" value="MFS general substrate transporter like domains"/>
    <property type="match status" value="2"/>
</dbReference>
<feature type="transmembrane region" description="Helical" evidence="3">
    <location>
        <begin position="200"/>
        <end position="222"/>
    </location>
</feature>
<evidence type="ECO:0000256" key="2">
    <source>
        <dbReference type="ARBA" id="ARBA00006727"/>
    </source>
</evidence>
<organism evidence="4 5">
    <name type="scientific">Phialocephala subalpina</name>
    <dbReference type="NCBI Taxonomy" id="576137"/>
    <lineage>
        <taxon>Eukaryota</taxon>
        <taxon>Fungi</taxon>
        <taxon>Dikarya</taxon>
        <taxon>Ascomycota</taxon>
        <taxon>Pezizomycotina</taxon>
        <taxon>Leotiomycetes</taxon>
        <taxon>Helotiales</taxon>
        <taxon>Mollisiaceae</taxon>
        <taxon>Phialocephala</taxon>
        <taxon>Phialocephala fortinii species complex</taxon>
    </lineage>
</organism>